<feature type="region of interest" description="Disordered" evidence="1">
    <location>
        <begin position="1"/>
        <end position="51"/>
    </location>
</feature>
<name>A0A9P8ETG4_AURME</name>
<protein>
    <submittedName>
        <fullName evidence="2">Uncharacterized protein</fullName>
    </submittedName>
</protein>
<gene>
    <name evidence="2" type="ORF">KCU76_g2798</name>
</gene>
<dbReference type="Proteomes" id="UP000779574">
    <property type="component" value="Unassembled WGS sequence"/>
</dbReference>
<feature type="compositionally biased region" description="Polar residues" evidence="1">
    <location>
        <begin position="11"/>
        <end position="28"/>
    </location>
</feature>
<evidence type="ECO:0000256" key="1">
    <source>
        <dbReference type="SAM" id="MobiDB-lite"/>
    </source>
</evidence>
<evidence type="ECO:0000313" key="2">
    <source>
        <dbReference type="EMBL" id="KAG9697718.1"/>
    </source>
</evidence>
<dbReference type="EMBL" id="JAHFXF010000070">
    <property type="protein sequence ID" value="KAG9697718.1"/>
    <property type="molecule type" value="Genomic_DNA"/>
</dbReference>
<sequence length="137" mass="15312">MTGIQPPYKPASSTFDSLPPKSSSNSARSMPCMSHSPPATPPSAVTSPSHTKLDLAKRWNMKAQFALTRRFTVVRRLPIVVVARPNTVPHPARRPAFYPQELRKHKHYLPSNAIILALRRASNDFKRSLQKPPVARP</sequence>
<accession>A0A9P8ETG4</accession>
<evidence type="ECO:0000313" key="3">
    <source>
        <dbReference type="Proteomes" id="UP000779574"/>
    </source>
</evidence>
<comment type="caution">
    <text evidence="2">The sequence shown here is derived from an EMBL/GenBank/DDBJ whole genome shotgun (WGS) entry which is preliminary data.</text>
</comment>
<proteinExistence type="predicted"/>
<feature type="compositionally biased region" description="Low complexity" evidence="1">
    <location>
        <begin position="34"/>
        <end position="50"/>
    </location>
</feature>
<reference evidence="2" key="2">
    <citation type="submission" date="2021-08" db="EMBL/GenBank/DDBJ databases">
        <authorList>
            <person name="Gostincar C."/>
            <person name="Sun X."/>
            <person name="Song Z."/>
            <person name="Gunde-Cimerman N."/>
        </authorList>
    </citation>
    <scope>NUCLEOTIDE SEQUENCE</scope>
    <source>
        <strain evidence="2">EXF-9911</strain>
    </source>
</reference>
<dbReference type="AlphaFoldDB" id="A0A9P8ETG4"/>
<feature type="non-terminal residue" evidence="2">
    <location>
        <position position="1"/>
    </location>
</feature>
<dbReference type="OrthoDB" id="3930357at2759"/>
<reference evidence="2" key="1">
    <citation type="journal article" date="2021" name="J Fungi (Basel)">
        <title>Virulence traits and population genomics of the black yeast Aureobasidium melanogenum.</title>
        <authorList>
            <person name="Cernosa A."/>
            <person name="Sun X."/>
            <person name="Gostincar C."/>
            <person name="Fang C."/>
            <person name="Gunde-Cimerman N."/>
            <person name="Song Z."/>
        </authorList>
    </citation>
    <scope>NUCLEOTIDE SEQUENCE</scope>
    <source>
        <strain evidence="2">EXF-9911</strain>
    </source>
</reference>
<organism evidence="2 3">
    <name type="scientific">Aureobasidium melanogenum</name>
    <name type="common">Aureobasidium pullulans var. melanogenum</name>
    <dbReference type="NCBI Taxonomy" id="46634"/>
    <lineage>
        <taxon>Eukaryota</taxon>
        <taxon>Fungi</taxon>
        <taxon>Dikarya</taxon>
        <taxon>Ascomycota</taxon>
        <taxon>Pezizomycotina</taxon>
        <taxon>Dothideomycetes</taxon>
        <taxon>Dothideomycetidae</taxon>
        <taxon>Dothideales</taxon>
        <taxon>Saccotheciaceae</taxon>
        <taxon>Aureobasidium</taxon>
    </lineage>
</organism>